<dbReference type="EMBL" id="QWEG01000004">
    <property type="protein sequence ID" value="RHW41712.1"/>
    <property type="molecule type" value="Genomic_DNA"/>
</dbReference>
<dbReference type="AlphaFoldDB" id="A0A417YWF0"/>
<evidence type="ECO:0000313" key="3">
    <source>
        <dbReference type="Proteomes" id="UP000284416"/>
    </source>
</evidence>
<keyword evidence="3" id="KW-1185">Reference proteome</keyword>
<keyword evidence="1" id="KW-0732">Signal</keyword>
<dbReference type="Proteomes" id="UP000284416">
    <property type="component" value="Unassembled WGS sequence"/>
</dbReference>
<comment type="caution">
    <text evidence="2">The sequence shown here is derived from an EMBL/GenBank/DDBJ whole genome shotgun (WGS) entry which is preliminary data.</text>
</comment>
<name>A0A417YWF0_9BACI</name>
<reference evidence="2 3" key="1">
    <citation type="journal article" date="2017" name="Int. J. Syst. Evol. Microbiol.">
        <title>Bacillus notoginsengisoli sp. nov., a novel bacterium isolated from the rhizosphere of Panax notoginseng.</title>
        <authorList>
            <person name="Zhang M.Y."/>
            <person name="Cheng J."/>
            <person name="Cai Y."/>
            <person name="Zhang T.Y."/>
            <person name="Wu Y.Y."/>
            <person name="Manikprabhu D."/>
            <person name="Li W.J."/>
            <person name="Zhang Y.X."/>
        </authorList>
    </citation>
    <scope>NUCLEOTIDE SEQUENCE [LARGE SCALE GENOMIC DNA]</scope>
    <source>
        <strain evidence="2 3">JCM 30743</strain>
    </source>
</reference>
<gene>
    <name evidence="2" type="ORF">D1B31_08355</name>
</gene>
<dbReference type="RefSeq" id="WP_118920294.1">
    <property type="nucleotide sequence ID" value="NZ_QWEG01000004.1"/>
</dbReference>
<dbReference type="OrthoDB" id="2601703at2"/>
<organism evidence="2 3">
    <name type="scientific">Neobacillus notoginsengisoli</name>
    <dbReference type="NCBI Taxonomy" id="1578198"/>
    <lineage>
        <taxon>Bacteria</taxon>
        <taxon>Bacillati</taxon>
        <taxon>Bacillota</taxon>
        <taxon>Bacilli</taxon>
        <taxon>Bacillales</taxon>
        <taxon>Bacillaceae</taxon>
        <taxon>Neobacillus</taxon>
    </lineage>
</organism>
<evidence type="ECO:0000256" key="1">
    <source>
        <dbReference type="SAM" id="SignalP"/>
    </source>
</evidence>
<proteinExistence type="predicted"/>
<feature type="chain" id="PRO_5019498385" evidence="1">
    <location>
        <begin position="27"/>
        <end position="281"/>
    </location>
</feature>
<accession>A0A417YWF0</accession>
<feature type="signal peptide" evidence="1">
    <location>
        <begin position="1"/>
        <end position="26"/>
    </location>
</feature>
<evidence type="ECO:0000313" key="2">
    <source>
        <dbReference type="EMBL" id="RHW41712.1"/>
    </source>
</evidence>
<protein>
    <submittedName>
        <fullName evidence="2">Uncharacterized protein</fullName>
    </submittedName>
</protein>
<sequence>MKKVLSTIFCTALLIGTLFSPLTTSAKEKEKKVKEVVSNGEVTLEVTEDGQVIDVSDGAQIVSVHSYLEDGTVKEITVGEYVEKIKKQGNERKLKEAEVKKAKERDSSSSKRVPIKVTSTGEITPDCIACVGGVSTKYTESSYSNLTGSAQKATNYSYNCTLDNSTKSLSYSATKSHGFNVSLTSPEFSAFKAGVSYTFTSSATVSGTDTITIRPKYRGWFDFYPYLRKSSGYVRHYLGGSVTSSKWVVGTYPKLSSGKLSGDLVGKTSAMTSTQISTYCR</sequence>